<dbReference type="GO" id="GO:0005345">
    <property type="term" value="F:purine nucleobase transmembrane transporter activity"/>
    <property type="evidence" value="ECO:0007669"/>
    <property type="project" value="UniProtKB-UniRule"/>
</dbReference>
<evidence type="ECO:0000256" key="1">
    <source>
        <dbReference type="ARBA" id="ARBA00006213"/>
    </source>
</evidence>
<feature type="transmembrane region" description="Helical" evidence="6">
    <location>
        <begin position="163"/>
        <end position="185"/>
    </location>
</feature>
<keyword evidence="2 6" id="KW-0813">Transport</keyword>
<comment type="caution">
    <text evidence="6">Lacks conserved residue(s) required for the propagation of feature annotation.</text>
</comment>
<feature type="region of interest" description="Disordered" evidence="7">
    <location>
        <begin position="357"/>
        <end position="381"/>
    </location>
</feature>
<feature type="transmembrane region" description="Helical" evidence="6">
    <location>
        <begin position="69"/>
        <end position="89"/>
    </location>
</feature>
<feature type="transmembrane region" description="Helical" evidence="6">
    <location>
        <begin position="109"/>
        <end position="130"/>
    </location>
</feature>
<keyword evidence="3 6" id="KW-0812">Transmembrane</keyword>
<organism evidence="8 9">
    <name type="scientific">Erythroxylum novogranatense</name>
    <dbReference type="NCBI Taxonomy" id="1862640"/>
    <lineage>
        <taxon>Eukaryota</taxon>
        <taxon>Viridiplantae</taxon>
        <taxon>Streptophyta</taxon>
        <taxon>Embryophyta</taxon>
        <taxon>Tracheophyta</taxon>
        <taxon>Spermatophyta</taxon>
        <taxon>Magnoliopsida</taxon>
        <taxon>eudicotyledons</taxon>
        <taxon>Gunneridae</taxon>
        <taxon>Pentapetalae</taxon>
        <taxon>rosids</taxon>
        <taxon>fabids</taxon>
        <taxon>Malpighiales</taxon>
        <taxon>Erythroxylaceae</taxon>
        <taxon>Erythroxylum</taxon>
    </lineage>
</organism>
<keyword evidence="4 6" id="KW-1133">Transmembrane helix</keyword>
<feature type="transmembrane region" description="Helical" evidence="6">
    <location>
        <begin position="197"/>
        <end position="216"/>
    </location>
</feature>
<dbReference type="AlphaFoldDB" id="A0AAV8T3L0"/>
<proteinExistence type="inferred from homology"/>
<feature type="compositionally biased region" description="Polar residues" evidence="7">
    <location>
        <begin position="367"/>
        <end position="381"/>
    </location>
</feature>
<feature type="transmembrane region" description="Helical" evidence="6">
    <location>
        <begin position="35"/>
        <end position="57"/>
    </location>
</feature>
<comment type="caution">
    <text evidence="8">The sequence shown here is derived from an EMBL/GenBank/DDBJ whole genome shotgun (WGS) entry which is preliminary data.</text>
</comment>
<comment type="similarity">
    <text evidence="1 6">Belongs to the purine permeases (TC 2.A.7.14) family.</text>
</comment>
<evidence type="ECO:0000313" key="9">
    <source>
        <dbReference type="Proteomes" id="UP001159364"/>
    </source>
</evidence>
<dbReference type="GO" id="GO:0016020">
    <property type="term" value="C:membrane"/>
    <property type="evidence" value="ECO:0007669"/>
    <property type="project" value="UniProtKB-SubCell"/>
</dbReference>
<dbReference type="Pfam" id="PF16913">
    <property type="entry name" value="PUNUT"/>
    <property type="match status" value="1"/>
</dbReference>
<dbReference type="EMBL" id="JAIWQS010000006">
    <property type="protein sequence ID" value="KAJ8761332.1"/>
    <property type="molecule type" value="Genomic_DNA"/>
</dbReference>
<name>A0AAV8T3L0_9ROSI</name>
<feature type="transmembrane region" description="Helical" evidence="6">
    <location>
        <begin position="278"/>
        <end position="301"/>
    </location>
</feature>
<dbReference type="Proteomes" id="UP001159364">
    <property type="component" value="Linkage Group LG06"/>
</dbReference>
<feature type="transmembrane region" description="Helical" evidence="6">
    <location>
        <begin position="137"/>
        <end position="157"/>
    </location>
</feature>
<evidence type="ECO:0000256" key="3">
    <source>
        <dbReference type="ARBA" id="ARBA00022692"/>
    </source>
</evidence>
<feature type="transmembrane region" description="Helical" evidence="6">
    <location>
        <begin position="236"/>
        <end position="257"/>
    </location>
</feature>
<evidence type="ECO:0000256" key="2">
    <source>
        <dbReference type="ARBA" id="ARBA00022448"/>
    </source>
</evidence>
<dbReference type="InterPro" id="IPR030182">
    <property type="entry name" value="PUP_plant"/>
</dbReference>
<evidence type="ECO:0000256" key="6">
    <source>
        <dbReference type="RuleBase" id="RU368015"/>
    </source>
</evidence>
<dbReference type="GO" id="GO:0015211">
    <property type="term" value="F:purine nucleoside transmembrane transporter activity"/>
    <property type="evidence" value="ECO:0007669"/>
    <property type="project" value="UniProtKB-UniRule"/>
</dbReference>
<dbReference type="PANTHER" id="PTHR31376:SF17">
    <property type="entry name" value="PURINE PERMEASE 21-RELATED"/>
    <property type="match status" value="1"/>
</dbReference>
<comment type="subcellular location">
    <subcellularLocation>
        <location evidence="6">Membrane</location>
        <topology evidence="6">Multi-pass membrane protein</topology>
    </subcellularLocation>
</comment>
<evidence type="ECO:0000256" key="4">
    <source>
        <dbReference type="ARBA" id="ARBA00022989"/>
    </source>
</evidence>
<evidence type="ECO:0000256" key="7">
    <source>
        <dbReference type="SAM" id="MobiDB-lite"/>
    </source>
</evidence>
<feature type="transmembrane region" description="Helical" evidence="6">
    <location>
        <begin position="307"/>
        <end position="327"/>
    </location>
</feature>
<gene>
    <name evidence="8" type="ORF">K2173_001388</name>
</gene>
<evidence type="ECO:0000256" key="5">
    <source>
        <dbReference type="ARBA" id="ARBA00023136"/>
    </source>
</evidence>
<sequence>MVEARQVQLSRLGSLIKHTNMTNQPTSSPKNMVKWWLLVALFAFFILAGQSTATLLGRLYFDKGGKSKWMGAFVQTCGFPILIPLYFFSLDKKSSTTINVNTNSPSIPILASVYVTFGVFVTFYCILYALGLSYLPVSTYSLLCASQLGFNALFSYFINSQKFTPYIINSLFLLTLSAVLLVFGGSDAATAAKISKGKYVIGFICTVGACSLYGLALSLTQYSFRRILKVESFKSVLNMIFFPSLVSSSAMAVGLFASGEWKSLGNEMESFSLGKASYMLTLIGTAVSWQVFSIGSVGLIFKVSALFSNVIATVGLPVVPVLAVFVFHEKMDGNKVVAMILALWGFVSYAYQHYHGSSEPKDDEKSSANNEGVSKSLEVSV</sequence>
<accession>A0AAV8T3L0</accession>
<feature type="compositionally biased region" description="Basic and acidic residues" evidence="7">
    <location>
        <begin position="357"/>
        <end position="366"/>
    </location>
</feature>
<keyword evidence="9" id="KW-1185">Reference proteome</keyword>
<reference evidence="8 9" key="1">
    <citation type="submission" date="2021-09" db="EMBL/GenBank/DDBJ databases">
        <title>Genomic insights and catalytic innovation underlie evolution of tropane alkaloids biosynthesis.</title>
        <authorList>
            <person name="Wang Y.-J."/>
            <person name="Tian T."/>
            <person name="Huang J.-P."/>
            <person name="Huang S.-X."/>
        </authorList>
    </citation>
    <scope>NUCLEOTIDE SEQUENCE [LARGE SCALE GENOMIC DNA]</scope>
    <source>
        <strain evidence="8">KIB-2018</strain>
        <tissue evidence="8">Leaf</tissue>
    </source>
</reference>
<dbReference type="PANTHER" id="PTHR31376">
    <property type="entry name" value="OS09G0467300 PROTEIN-RELATED"/>
    <property type="match status" value="1"/>
</dbReference>
<protein>
    <recommendedName>
        <fullName evidence="6">Probable purine permease</fullName>
    </recommendedName>
</protein>
<keyword evidence="5 6" id="KW-0472">Membrane</keyword>
<evidence type="ECO:0000313" key="8">
    <source>
        <dbReference type="EMBL" id="KAJ8761332.1"/>
    </source>
</evidence>